<accession>S3PSW5</accession>
<dbReference type="HOGENOM" id="CLU_036687_1_0_6"/>
<comment type="caution">
    <text evidence="2">The sequence shown here is derived from an EMBL/GenBank/DDBJ whole genome shotgun (WGS) entry which is preliminary data.</text>
</comment>
<evidence type="ECO:0000313" key="2">
    <source>
        <dbReference type="EMBL" id="EPF81816.1"/>
    </source>
</evidence>
<sequence>MDIKNHLHHSIKISLSLLCTCFISYANANELGLQALNDSELSNVNGQALLSLSYLAPTDSMNKMQAENVGFYKLGMEADVELNTNIKKLQLGCGGINGINGCDIDINNLSLSGMADTRTGRATSSAKITNPFIEFAIKNPNSAAEREVIGFRLSADQILGLMTMGTENSSEPNGINSLSGFLKIKDTTGRVTTDSRTGVTYNSLGVPITGRVTSTTGAIKADFSTNDYSLNLGEGSGSLFIKGQDIYGRRMSDINLTGTATVNNIALGGTIQAKAKWGFITIPINDGQLSGRLNNLGVDVTVKENLGFIHKIPLNNPFSLSSQKQNVMWSNAEVAAQRGWWLAIEDSIDIGDVTPSQKVYVTDDVIKQVLPLISQHLDKDPIKCGALALSCIFGNIALNDITLQNSRVSMELLDLQLKNQDFAPNCYGNLRFC</sequence>
<dbReference type="PATRIC" id="fig|421052.3.peg.150"/>
<dbReference type="EMBL" id="ATGI01000001">
    <property type="protein sequence ID" value="EPF81816.1"/>
    <property type="molecule type" value="Genomic_DNA"/>
</dbReference>
<evidence type="ECO:0000313" key="3">
    <source>
        <dbReference type="Proteomes" id="UP000014568"/>
    </source>
</evidence>
<feature type="signal peptide" evidence="1">
    <location>
        <begin position="1"/>
        <end position="28"/>
    </location>
</feature>
<keyword evidence="1" id="KW-0732">Signal</keyword>
<organism evidence="2 3">
    <name type="scientific">Acinetobacter rudis CIP 110305</name>
    <dbReference type="NCBI Taxonomy" id="421052"/>
    <lineage>
        <taxon>Bacteria</taxon>
        <taxon>Pseudomonadati</taxon>
        <taxon>Pseudomonadota</taxon>
        <taxon>Gammaproteobacteria</taxon>
        <taxon>Moraxellales</taxon>
        <taxon>Moraxellaceae</taxon>
        <taxon>Acinetobacter</taxon>
    </lineage>
</organism>
<dbReference type="STRING" id="632955.GCA_000829675_02722"/>
<name>S3PSW5_9GAMM</name>
<protein>
    <submittedName>
        <fullName evidence="2">Uncharacterized protein</fullName>
    </submittedName>
</protein>
<evidence type="ECO:0000256" key="1">
    <source>
        <dbReference type="SAM" id="SignalP"/>
    </source>
</evidence>
<dbReference type="Proteomes" id="UP000014568">
    <property type="component" value="Unassembled WGS sequence"/>
</dbReference>
<dbReference type="RefSeq" id="WP_016654601.1">
    <property type="nucleotide sequence ID" value="NZ_KE340348.1"/>
</dbReference>
<proteinExistence type="predicted"/>
<reference evidence="2 3" key="1">
    <citation type="submission" date="2013-06" db="EMBL/GenBank/DDBJ databases">
        <title>The Genome Sequence of Acinetobacter rudis CIP 110305.</title>
        <authorList>
            <consortium name="The Broad Institute Genome Sequencing Platform"/>
            <consortium name="The Broad Institute Genome Sequencing Center for Infectious Disease"/>
            <person name="Cerqueira G."/>
            <person name="Feldgarden M."/>
            <person name="Courvalin P."/>
            <person name="Perichon B."/>
            <person name="Grillot-Courvalin C."/>
            <person name="Clermont D."/>
            <person name="Rocha E."/>
            <person name="Yoon E.-J."/>
            <person name="Nemec A."/>
            <person name="Young S.K."/>
            <person name="Zeng Q."/>
            <person name="Gargeya S."/>
            <person name="Fitzgerald M."/>
            <person name="Abouelleil A."/>
            <person name="Alvarado L."/>
            <person name="Berlin A.M."/>
            <person name="Chapman S.B."/>
            <person name="Dewar J."/>
            <person name="Goldberg J."/>
            <person name="Griggs A."/>
            <person name="Gujja S."/>
            <person name="Hansen M."/>
            <person name="Howarth C."/>
            <person name="Imamovic A."/>
            <person name="Larimer J."/>
            <person name="McCowan C."/>
            <person name="Murphy C."/>
            <person name="Pearson M."/>
            <person name="Priest M."/>
            <person name="Roberts A."/>
            <person name="Saif S."/>
            <person name="Shea T."/>
            <person name="Sykes S."/>
            <person name="Wortman J."/>
            <person name="Nusbaum C."/>
            <person name="Birren B."/>
        </authorList>
    </citation>
    <scope>NUCLEOTIDE SEQUENCE [LARGE SCALE GENOMIC DNA]</scope>
    <source>
        <strain evidence="2 3">CIP 110305</strain>
    </source>
</reference>
<dbReference type="AlphaFoldDB" id="S3PSW5"/>
<keyword evidence="3" id="KW-1185">Reference proteome</keyword>
<dbReference type="eggNOG" id="ENOG5033QXG">
    <property type="taxonomic scope" value="Bacteria"/>
</dbReference>
<gene>
    <name evidence="2" type="ORF">F945_00151</name>
</gene>
<feature type="chain" id="PRO_5004523744" evidence="1">
    <location>
        <begin position="29"/>
        <end position="433"/>
    </location>
</feature>